<feature type="region of interest" description="Disordered" evidence="7">
    <location>
        <begin position="970"/>
        <end position="1011"/>
    </location>
</feature>
<dbReference type="OrthoDB" id="2133912at2759"/>
<feature type="compositionally biased region" description="Basic and acidic residues" evidence="7">
    <location>
        <begin position="1049"/>
        <end position="1061"/>
    </location>
</feature>
<comment type="caution">
    <text evidence="9">The sequence shown here is derived from an EMBL/GenBank/DDBJ whole genome shotgun (WGS) entry which is preliminary data.</text>
</comment>
<dbReference type="InterPro" id="IPR035892">
    <property type="entry name" value="C2_domain_sf"/>
</dbReference>
<keyword evidence="3 6" id="KW-0175">Coiled coil</keyword>
<feature type="region of interest" description="Disordered" evidence="7">
    <location>
        <begin position="336"/>
        <end position="370"/>
    </location>
</feature>
<dbReference type="Pfam" id="PF00168">
    <property type="entry name" value="C2"/>
    <property type="match status" value="1"/>
</dbReference>
<evidence type="ECO:0000256" key="7">
    <source>
        <dbReference type="SAM" id="MobiDB-lite"/>
    </source>
</evidence>
<evidence type="ECO:0000259" key="8">
    <source>
        <dbReference type="PROSITE" id="PS50004"/>
    </source>
</evidence>
<comment type="similarity">
    <text evidence="2">Belongs to the RPGRIP1 family.</text>
</comment>
<feature type="coiled-coil region" evidence="6">
    <location>
        <begin position="62"/>
        <end position="89"/>
    </location>
</feature>
<feature type="coiled-coil region" evidence="6">
    <location>
        <begin position="430"/>
        <end position="485"/>
    </location>
</feature>
<dbReference type="SMART" id="SM00239">
    <property type="entry name" value="C2"/>
    <property type="match status" value="1"/>
</dbReference>
<dbReference type="Proteomes" id="UP000308267">
    <property type="component" value="Unassembled WGS sequence"/>
</dbReference>
<feature type="coiled-coil region" evidence="6">
    <location>
        <begin position="200"/>
        <end position="262"/>
    </location>
</feature>
<dbReference type="InterPro" id="IPR041091">
    <property type="entry name" value="RPGRIP1_C"/>
</dbReference>
<evidence type="ECO:0000256" key="6">
    <source>
        <dbReference type="SAM" id="Coils"/>
    </source>
</evidence>
<evidence type="ECO:0000256" key="5">
    <source>
        <dbReference type="ARBA" id="ARBA00023273"/>
    </source>
</evidence>
<feature type="coiled-coil region" evidence="6">
    <location>
        <begin position="133"/>
        <end position="174"/>
    </location>
</feature>
<accession>A0A4S2MES9</accession>
<evidence type="ECO:0000313" key="10">
    <source>
        <dbReference type="Proteomes" id="UP000308267"/>
    </source>
</evidence>
<evidence type="ECO:0000256" key="1">
    <source>
        <dbReference type="ARBA" id="ARBA00004138"/>
    </source>
</evidence>
<dbReference type="Gene3D" id="2.60.40.150">
    <property type="entry name" value="C2 domain"/>
    <property type="match status" value="3"/>
</dbReference>
<dbReference type="EMBL" id="SJOL01000877">
    <property type="protein sequence ID" value="TGZ75240.1"/>
    <property type="molecule type" value="Genomic_DNA"/>
</dbReference>
<sequence>MEGPIGSWSRDTLEDQYQRLYDDFLTLKKHALKQEERIKKMATKLLRLAKDRKSNANPDFLEEEYVAKVAELEKRNNTLTQKLQLAQVQLSGQKQRIGSAPNAARSFSNRNIRTIGSSPRDSNINEKSVVGALQTVKMQNAALEEVVKRLSEQSREQEREISTLKEELLLKERTYGRELQDLTQQLTCKQRDTIQENLDLIRVQRELHEKKQKIIALESQLRGSEEELKATKVANRQLLLEVERHAREIVELERKNYELKSETGAISSQQLKIQQLQISLEDIGRENTVLKEANERLLKSVYTGEQEQKRNRQEQDLSRKIIQLESELQRLSQANYRKPTVDSHTQTEEKMTTISELDKTNRKSSTPGVQVSQANLDTVTQATGFTQKELDEAVMLLRERKMRSNKQAVEREFTSYQTKDQGANGAVQRLKEAELAHAETIAELDKTRKLLGVQHKINRNLQTQLMDLSERLEQAKQESVKHLEDNAKLLDIRAALVRKLDALVHEKVLGTEDSTEEIRGETAKQDTAIKEVSENPDENIIEIHIGQLQLYSSVVKKLRDFKTVWMNGSRQVKLFLTWDFYEFDTHTTAVLTGPEVDFDLTVEYPVHMSHSLLEYLDKNECVIELHQAVGRKYRTLATGRLDMASILRTQSVNEPLTEIGETARWYNAQVDLVGTVSSGPLPNPADLAGTLIGHLNYGIRLRVPMPKLISVYKEHCANLMSPVRSSDLLPDQDRQKTQVENETNQIDITIKVVTGLKSREPGRLPSPYFVFQFYDQPEYVSRVLDRTGTARFDERASFLVKQTHQLSEYLRSQSLRIFVLDRGDPDANASCLGFATIPLLGLLKHKKQIVQGAFELQPLNRATSGKGTKPSGKIHLKLSWARRCKLADEEETLNQEKKNEVAEKEGPSCEALVPKLEAILEGSKTEDPSTENNMEERRSELPETTTSRLSRLDEVADIFVRLADENIEPIETLTDPGESGGVSEVPITTDDRSADQPTQTGQLQSVPGDTFPRHSKILAEVADIFRQLASDDIQLSTGKSEVEDESEEAAGRKSSTKEGDSHATVTSDQPSKGTNGLGEMDASIEEPSTKDKESVSGFAAVKTDAPKPAPRHRSTARANVPPTKSEADPSELSQISSISTEDVQSATALSDLETDEVKIQIHHLDLDQGIIEETLQRVCVNYEFLDNTESTETSLLPKGVISEDGKQNWTATFDYAKAFQVDADSHPEQRKRLRRLILPESIENDEVKFKIVAKSASVDTTSIGSSVLKLRSILAAGEDMKQAFLPVHSQPTLEGDDHGTKKIGQLCVSMQCLTTLRAIVDELPGVEFEL</sequence>
<dbReference type="InterPro" id="IPR021656">
    <property type="entry name" value="C2-C2_1"/>
</dbReference>
<dbReference type="GO" id="GO:0035869">
    <property type="term" value="C:ciliary transition zone"/>
    <property type="evidence" value="ECO:0007669"/>
    <property type="project" value="TreeGrafter"/>
</dbReference>
<organism evidence="9 10">
    <name type="scientific">Opisthorchis felineus</name>
    <dbReference type="NCBI Taxonomy" id="147828"/>
    <lineage>
        <taxon>Eukaryota</taxon>
        <taxon>Metazoa</taxon>
        <taxon>Spiralia</taxon>
        <taxon>Lophotrochozoa</taxon>
        <taxon>Platyhelminthes</taxon>
        <taxon>Trematoda</taxon>
        <taxon>Digenea</taxon>
        <taxon>Opisthorchiida</taxon>
        <taxon>Opisthorchiata</taxon>
        <taxon>Opisthorchiidae</taxon>
        <taxon>Opisthorchis</taxon>
    </lineage>
</organism>
<dbReference type="Pfam" id="PF18111">
    <property type="entry name" value="RPGR1_C"/>
    <property type="match status" value="1"/>
</dbReference>
<gene>
    <name evidence="9" type="ORF">CRM22_000489</name>
</gene>
<keyword evidence="10" id="KW-1185">Reference proteome</keyword>
<feature type="region of interest" description="Disordered" evidence="7">
    <location>
        <begin position="1036"/>
        <end position="1140"/>
    </location>
</feature>
<protein>
    <recommendedName>
        <fullName evidence="8">C2 domain-containing protein</fullName>
    </recommendedName>
</protein>
<keyword evidence="4" id="KW-0969">Cilium</keyword>
<evidence type="ECO:0000256" key="2">
    <source>
        <dbReference type="ARBA" id="ARBA00006042"/>
    </source>
</evidence>
<dbReference type="PROSITE" id="PS50004">
    <property type="entry name" value="C2"/>
    <property type="match status" value="1"/>
</dbReference>
<keyword evidence="5" id="KW-0966">Cell projection</keyword>
<dbReference type="GO" id="GO:0005856">
    <property type="term" value="C:cytoskeleton"/>
    <property type="evidence" value="ECO:0007669"/>
    <property type="project" value="UniProtKB-ARBA"/>
</dbReference>
<dbReference type="GO" id="GO:1905515">
    <property type="term" value="P:non-motile cilium assembly"/>
    <property type="evidence" value="ECO:0007669"/>
    <property type="project" value="TreeGrafter"/>
</dbReference>
<feature type="region of interest" description="Disordered" evidence="7">
    <location>
        <begin position="920"/>
        <end position="948"/>
    </location>
</feature>
<reference evidence="9 10" key="1">
    <citation type="journal article" date="2019" name="BMC Genomics">
        <title>New insights from Opisthorchis felineus genome: update on genomics of the epidemiologically important liver flukes.</title>
        <authorList>
            <person name="Ershov N.I."/>
            <person name="Mordvinov V.A."/>
            <person name="Prokhortchouk E.B."/>
            <person name="Pakharukova M.Y."/>
            <person name="Gunbin K.V."/>
            <person name="Ustyantsev K."/>
            <person name="Genaev M.A."/>
            <person name="Blinov A.G."/>
            <person name="Mazur A."/>
            <person name="Boulygina E."/>
            <person name="Tsygankova S."/>
            <person name="Khrameeva E."/>
            <person name="Chekanov N."/>
            <person name="Fan G."/>
            <person name="Xiao A."/>
            <person name="Zhang H."/>
            <person name="Xu X."/>
            <person name="Yang H."/>
            <person name="Solovyev V."/>
            <person name="Lee S.M."/>
            <person name="Liu X."/>
            <person name="Afonnikov D.A."/>
            <person name="Skryabin K.G."/>
        </authorList>
    </citation>
    <scope>NUCLEOTIDE SEQUENCE [LARGE SCALE GENOMIC DNA]</scope>
    <source>
        <strain evidence="9">AK-0245</strain>
        <tissue evidence="9">Whole organism</tissue>
    </source>
</reference>
<dbReference type="STRING" id="147828.A0A4S2MES9"/>
<evidence type="ECO:0000256" key="3">
    <source>
        <dbReference type="ARBA" id="ARBA00023054"/>
    </source>
</evidence>
<dbReference type="InterPro" id="IPR000008">
    <property type="entry name" value="C2_dom"/>
</dbReference>
<feature type="domain" description="C2" evidence="8">
    <location>
        <begin position="724"/>
        <end position="853"/>
    </location>
</feature>
<comment type="subcellular location">
    <subcellularLocation>
        <location evidence="1">Cell projection</location>
        <location evidence="1">Cilium</location>
    </subcellularLocation>
</comment>
<feature type="compositionally biased region" description="Basic and acidic residues" evidence="7">
    <location>
        <begin position="339"/>
        <end position="361"/>
    </location>
</feature>
<dbReference type="SUPFAM" id="SSF49562">
    <property type="entry name" value="C2 domain (Calcium/lipid-binding domain, CaLB)"/>
    <property type="match status" value="2"/>
</dbReference>
<proteinExistence type="inferred from homology"/>
<evidence type="ECO:0000313" key="9">
    <source>
        <dbReference type="EMBL" id="TGZ75240.1"/>
    </source>
</evidence>
<dbReference type="InterPro" id="IPR031139">
    <property type="entry name" value="RPGRIP1_fam"/>
</dbReference>
<dbReference type="PANTHER" id="PTHR14240">
    <property type="entry name" value="RETINITIS PIGMENTOSA GTPASE REGULATOR-INTERACTING PROTEIN"/>
    <property type="match status" value="1"/>
</dbReference>
<feature type="compositionally biased region" description="Polar residues" evidence="7">
    <location>
        <begin position="995"/>
        <end position="1007"/>
    </location>
</feature>
<feature type="compositionally biased region" description="Polar residues" evidence="7">
    <location>
        <begin position="1131"/>
        <end position="1140"/>
    </location>
</feature>
<dbReference type="CDD" id="cd00030">
    <property type="entry name" value="C2"/>
    <property type="match status" value="1"/>
</dbReference>
<evidence type="ECO:0000256" key="4">
    <source>
        <dbReference type="ARBA" id="ARBA00023069"/>
    </source>
</evidence>
<name>A0A4S2MES9_OPIFE</name>
<dbReference type="Pfam" id="PF11618">
    <property type="entry name" value="C2-C2_1"/>
    <property type="match status" value="1"/>
</dbReference>
<dbReference type="PANTHER" id="PTHR14240:SF1">
    <property type="entry name" value="PROTEIN FANTOM-RELATED"/>
    <property type="match status" value="1"/>
</dbReference>
<feature type="compositionally biased region" description="Polar residues" evidence="7">
    <location>
        <begin position="1063"/>
        <end position="1074"/>
    </location>
</feature>